<sequence>MRKQYVLLCCCKKNTLKNLYFSYYTKFFIKSKTKKILKWVILQIFKFSDNNKIYFFKYFNSNNKRNLYKNSFIMKHNIINYRVKVNINNTKKNIYFDYVFINKNCFICNYSSNFGESCLKNNQDCEFEYSINNKKYNFDDFNFLNIFIYKKFLKLHEFYVNYETIQSLIGYINFKIMLNYLKFYFVFKEYFIIKIQKSLLKITKDKYYIEQTVLFLDTKNHKTIFRNISSYKHNLGVTLVSKLPIFTILFEYRGFLVHNYFSDNFERFYKNTNLDNYLFLIDDLLIIDATIIGNIARFVNHSCLPNCNTKISVHGCNKHIIIINLSHILISTEINYNYRILNEYFHTRKNECFCYEIVCNKYLEL</sequence>
<proteinExistence type="predicted"/>
<dbReference type="InterPro" id="IPR046341">
    <property type="entry name" value="SET_dom_sf"/>
</dbReference>
<evidence type="ECO:0000256" key="1">
    <source>
        <dbReference type="ARBA" id="ARBA00004123"/>
    </source>
</evidence>
<dbReference type="GO" id="GO:0032259">
    <property type="term" value="P:methylation"/>
    <property type="evidence" value="ECO:0007669"/>
    <property type="project" value="UniProtKB-KW"/>
</dbReference>
<dbReference type="GO" id="GO:0048188">
    <property type="term" value="C:Set1C/COMPASS complex"/>
    <property type="evidence" value="ECO:0007669"/>
    <property type="project" value="TreeGrafter"/>
</dbReference>
<dbReference type="PANTHER" id="PTHR45814:SF2">
    <property type="entry name" value="HISTONE-LYSINE N-METHYLTRANSFERASE SETD1"/>
    <property type="match status" value="1"/>
</dbReference>
<gene>
    <name evidence="10" type="primary">orf365</name>
</gene>
<protein>
    <recommendedName>
        <fullName evidence="2">[histone H3]-lysine(4) N-trimethyltransferase</fullName>
        <ecNumber evidence="2">2.1.1.354</ecNumber>
    </recommendedName>
</protein>
<dbReference type="InterPro" id="IPR001214">
    <property type="entry name" value="SET_dom"/>
</dbReference>
<dbReference type="PIR" id="E90099">
    <property type="entry name" value="E90099"/>
</dbReference>
<feature type="domain" description="SET" evidence="9">
    <location>
        <begin position="83"/>
        <end position="339"/>
    </location>
</feature>
<dbReference type="SMART" id="SM00317">
    <property type="entry name" value="SET"/>
    <property type="match status" value="1"/>
</dbReference>
<dbReference type="GeneID" id="857411"/>
<evidence type="ECO:0000256" key="2">
    <source>
        <dbReference type="ARBA" id="ARBA00012182"/>
    </source>
</evidence>
<evidence type="ECO:0000256" key="8">
    <source>
        <dbReference type="ARBA" id="ARBA00047571"/>
    </source>
</evidence>
<dbReference type="EMBL" id="AF165818">
    <property type="protein sequence ID" value="AAK39924.1"/>
    <property type="molecule type" value="Genomic_DNA"/>
</dbReference>
<evidence type="ECO:0000313" key="10">
    <source>
        <dbReference type="EMBL" id="AAK39924.1"/>
    </source>
</evidence>
<keyword evidence="3" id="KW-0489">Methyltransferase</keyword>
<geneLocation type="nucleomorph" evidence="10"/>
<dbReference type="InterPro" id="IPR044570">
    <property type="entry name" value="Set1-like"/>
</dbReference>
<evidence type="ECO:0000256" key="6">
    <source>
        <dbReference type="ARBA" id="ARBA00022853"/>
    </source>
</evidence>
<evidence type="ECO:0000313" key="11">
    <source>
        <dbReference type="Proteomes" id="UP000242167"/>
    </source>
</evidence>
<evidence type="ECO:0000256" key="7">
    <source>
        <dbReference type="ARBA" id="ARBA00023242"/>
    </source>
</evidence>
<evidence type="ECO:0000259" key="9">
    <source>
        <dbReference type="PROSITE" id="PS50280"/>
    </source>
</evidence>
<evidence type="ECO:0000256" key="3">
    <source>
        <dbReference type="ARBA" id="ARBA00022603"/>
    </source>
</evidence>
<keyword evidence="4" id="KW-0808">Transferase</keyword>
<dbReference type="EC" id="2.1.1.354" evidence="2"/>
<accession>Q98RM4</accession>
<keyword evidence="10" id="KW-0542">Nucleomorph</keyword>
<dbReference type="AlphaFoldDB" id="Q98RM4"/>
<dbReference type="Gene3D" id="2.170.270.10">
    <property type="entry name" value="SET domain"/>
    <property type="match status" value="1"/>
</dbReference>
<keyword evidence="7" id="KW-0539">Nucleus</keyword>
<comment type="subcellular location">
    <subcellularLocation>
        <location evidence="1">Nucleus</location>
    </subcellularLocation>
</comment>
<dbReference type="PROSITE" id="PS50280">
    <property type="entry name" value="SET"/>
    <property type="match status" value="1"/>
</dbReference>
<comment type="catalytic activity">
    <reaction evidence="8">
        <text>L-lysyl(4)-[histone H3] + 3 S-adenosyl-L-methionine = N(6),N(6),N(6)-trimethyl-L-lysyl(4)-[histone H3] + 3 S-adenosyl-L-homocysteine + 3 H(+)</text>
        <dbReference type="Rhea" id="RHEA:60260"/>
        <dbReference type="Rhea" id="RHEA-COMP:15537"/>
        <dbReference type="Rhea" id="RHEA-COMP:15547"/>
        <dbReference type="ChEBI" id="CHEBI:15378"/>
        <dbReference type="ChEBI" id="CHEBI:29969"/>
        <dbReference type="ChEBI" id="CHEBI:57856"/>
        <dbReference type="ChEBI" id="CHEBI:59789"/>
        <dbReference type="ChEBI" id="CHEBI:61961"/>
        <dbReference type="EC" id="2.1.1.354"/>
    </reaction>
</comment>
<keyword evidence="6" id="KW-0156">Chromatin regulator</keyword>
<evidence type="ECO:0000256" key="4">
    <source>
        <dbReference type="ARBA" id="ARBA00022679"/>
    </source>
</evidence>
<dbReference type="Proteomes" id="UP000242167">
    <property type="component" value="Nucleomorph 1"/>
</dbReference>
<reference evidence="10 11" key="1">
    <citation type="journal article" date="2001" name="Nature">
        <title>The highly reduced genome of an enslaved algal nucleus.</title>
        <authorList>
            <person name="Douglas S."/>
            <person name="Zauner S."/>
            <person name="Fraunholz M."/>
            <person name="Beaton M."/>
            <person name="Penny S."/>
            <person name="Deng L."/>
            <person name="Wu X."/>
            <person name="Reith M."/>
            <person name="Cavalier-Smith T."/>
            <person name="Maier U."/>
        </authorList>
    </citation>
    <scope>NUCLEOTIDE SEQUENCE [LARGE SCALE GENOMIC DNA]</scope>
</reference>
<evidence type="ECO:0000256" key="5">
    <source>
        <dbReference type="ARBA" id="ARBA00022691"/>
    </source>
</evidence>
<organism evidence="10 11">
    <name type="scientific">Guillardia theta</name>
    <name type="common">Cryptophyte</name>
    <name type="synonym">Cryptomonas phi</name>
    <dbReference type="NCBI Taxonomy" id="55529"/>
    <lineage>
        <taxon>Eukaryota</taxon>
        <taxon>Cryptophyceae</taxon>
        <taxon>Pyrenomonadales</taxon>
        <taxon>Geminigeraceae</taxon>
        <taxon>Guillardia</taxon>
    </lineage>
</organism>
<keyword evidence="5" id="KW-0949">S-adenosyl-L-methionine</keyword>
<dbReference type="SUPFAM" id="SSF82199">
    <property type="entry name" value="SET domain"/>
    <property type="match status" value="1"/>
</dbReference>
<dbReference type="RefSeq" id="XP_001713629.1">
    <property type="nucleotide sequence ID" value="XM_001713577.1"/>
</dbReference>
<dbReference type="PANTHER" id="PTHR45814">
    <property type="entry name" value="HISTONE-LYSINE N-METHYLTRANSFERASE SETD1"/>
    <property type="match status" value="1"/>
</dbReference>
<name>Q98RM4_GUITH</name>
<dbReference type="GO" id="GO:0140999">
    <property type="term" value="F:histone H3K4 trimethyltransferase activity"/>
    <property type="evidence" value="ECO:0007669"/>
    <property type="project" value="UniProtKB-EC"/>
</dbReference>
<dbReference type="Pfam" id="PF00856">
    <property type="entry name" value="SET"/>
    <property type="match status" value="1"/>
</dbReference>